<sequence>MGTILSGRLMPPKAAVEALAAVTGTDPALLMALHETAADSWQRDRPLSDTDEERGVPDRDSVGDHGASGHEPLHMTVTAGPVQRPVTRPMLYLTAAASALAGAAIAVAVLTAVHGQSPTASPRTAAVARPIAYACKDVRKDGAWHAGNSDTSSDTLEVDMSGPEVAELRARLVQAQGPTEDAIVGAVTDSPAEPLRCCWVGTTPAGACAPSGAARRSPTPPAGPWPH</sequence>
<gene>
    <name evidence="3" type="ORF">O1G22_01490</name>
</gene>
<dbReference type="EMBL" id="CP115300">
    <property type="protein sequence ID" value="WBO61630.1"/>
    <property type="molecule type" value="Genomic_DNA"/>
</dbReference>
<feature type="compositionally biased region" description="Basic and acidic residues" evidence="1">
    <location>
        <begin position="41"/>
        <end position="73"/>
    </location>
</feature>
<reference evidence="3 4" key="1">
    <citation type="submission" date="2022-12" db="EMBL/GenBank/DDBJ databases">
        <authorList>
            <person name="Mo P."/>
        </authorList>
    </citation>
    <scope>NUCLEOTIDE SEQUENCE [LARGE SCALE GENOMIC DNA]</scope>
    <source>
        <strain evidence="3 4">HUAS 2-6</strain>
    </source>
</reference>
<protein>
    <submittedName>
        <fullName evidence="3">Uncharacterized protein</fullName>
    </submittedName>
</protein>
<feature type="region of interest" description="Disordered" evidence="1">
    <location>
        <begin position="39"/>
        <end position="74"/>
    </location>
</feature>
<evidence type="ECO:0000313" key="4">
    <source>
        <dbReference type="Proteomes" id="UP001212326"/>
    </source>
</evidence>
<proteinExistence type="predicted"/>
<keyword evidence="2" id="KW-0472">Membrane</keyword>
<dbReference type="Proteomes" id="UP001212326">
    <property type="component" value="Chromosome"/>
</dbReference>
<dbReference type="RefSeq" id="WP_270079589.1">
    <property type="nucleotide sequence ID" value="NZ_CP115300.1"/>
</dbReference>
<feature type="compositionally biased region" description="Pro residues" evidence="1">
    <location>
        <begin position="218"/>
        <end position="227"/>
    </location>
</feature>
<keyword evidence="2" id="KW-0812">Transmembrane</keyword>
<evidence type="ECO:0000256" key="2">
    <source>
        <dbReference type="SAM" id="Phobius"/>
    </source>
</evidence>
<keyword evidence="4" id="KW-1185">Reference proteome</keyword>
<accession>A0ABY7NWC8</accession>
<name>A0ABY7NWC8_9ACTN</name>
<evidence type="ECO:0000256" key="1">
    <source>
        <dbReference type="SAM" id="MobiDB-lite"/>
    </source>
</evidence>
<keyword evidence="2" id="KW-1133">Transmembrane helix</keyword>
<feature type="transmembrane region" description="Helical" evidence="2">
    <location>
        <begin position="91"/>
        <end position="113"/>
    </location>
</feature>
<feature type="region of interest" description="Disordered" evidence="1">
    <location>
        <begin position="207"/>
        <end position="227"/>
    </location>
</feature>
<evidence type="ECO:0000313" key="3">
    <source>
        <dbReference type="EMBL" id="WBO61630.1"/>
    </source>
</evidence>
<organism evidence="3 4">
    <name type="scientific">Streptomyces camelliae</name>
    <dbReference type="NCBI Taxonomy" id="3004093"/>
    <lineage>
        <taxon>Bacteria</taxon>
        <taxon>Bacillati</taxon>
        <taxon>Actinomycetota</taxon>
        <taxon>Actinomycetes</taxon>
        <taxon>Kitasatosporales</taxon>
        <taxon>Streptomycetaceae</taxon>
        <taxon>Streptomyces</taxon>
    </lineage>
</organism>